<dbReference type="PANTHER" id="PTHR10937">
    <property type="entry name" value="GLUCOSAMINE--FRUCTOSE-6-PHOSPHATE AMINOTRANSFERASE, ISOMERIZING"/>
    <property type="match status" value="1"/>
</dbReference>
<dbReference type="RefSeq" id="WP_119735704.1">
    <property type="nucleotide sequence ID" value="NZ_QYUN01000002.1"/>
</dbReference>
<feature type="domain" description="Glutamine amidotransferase type-2" evidence="8">
    <location>
        <begin position="2"/>
        <end position="252"/>
    </location>
</feature>
<evidence type="ECO:0000256" key="4">
    <source>
        <dbReference type="ARBA" id="ARBA00022576"/>
    </source>
</evidence>
<dbReference type="InterPro" id="IPR017932">
    <property type="entry name" value="GATase_2_dom"/>
</dbReference>
<dbReference type="InterPro" id="IPR029055">
    <property type="entry name" value="Ntn_hydrolases_N"/>
</dbReference>
<gene>
    <name evidence="9" type="ORF">D3870_00290</name>
</gene>
<dbReference type="GO" id="GO:0006047">
    <property type="term" value="P:UDP-N-acetylglucosamine metabolic process"/>
    <property type="evidence" value="ECO:0007669"/>
    <property type="project" value="TreeGrafter"/>
</dbReference>
<evidence type="ECO:0000256" key="1">
    <source>
        <dbReference type="ARBA" id="ARBA00001031"/>
    </source>
</evidence>
<dbReference type="GO" id="GO:0004360">
    <property type="term" value="F:glutamine-fructose-6-phosphate transaminase (isomerizing) activity"/>
    <property type="evidence" value="ECO:0007669"/>
    <property type="project" value="UniProtKB-EC"/>
</dbReference>
<dbReference type="Gene3D" id="3.40.50.620">
    <property type="entry name" value="HUPs"/>
    <property type="match status" value="1"/>
</dbReference>
<evidence type="ECO:0000256" key="6">
    <source>
        <dbReference type="ARBA" id="ARBA00022962"/>
    </source>
</evidence>
<dbReference type="AlphaFoldDB" id="A0A418WX50"/>
<dbReference type="Proteomes" id="UP000285190">
    <property type="component" value="Unassembled WGS sequence"/>
</dbReference>
<accession>A0A418WX50</accession>
<sequence>MCGIFGVLAGKGAAIGGDALQAILGQLYELSESRGKESAGIHAYLPQRRHAWTLKGDVPATDLIKTSQYQTVIRAVLSEAFPAGQQHVETPVAMLAHSRLVTNGAAERYENNQPVRSGGVTMIHNGIVVNVDDLWRGNPHLLQSAEVDTEVIAAIVNDALSQGGDAVQATCIAYRKLKGAASIAWVHDAFSQVVLATNTGDLYFFHDESRSLIVFASERYILEQAMQRCVVSSEPYTIAWLGAGNGMVFDLTGGKVQRFDLGGTHVPRTSICEQSELATHHQDSAVTGNAAVVVAVSDADESLLRYDEAAIRSIRRCTCCVLPETFPFIEFDQKGVCNYCRSYKTKYKGVDPTAVKRQFIESIQKYKAKGGTPDVLVPFSGGRDSCYGLHLIQREFGLNPITFTYDWGMVTDLARRNIARICGQLGVQNILVSADIKTKRENIRKNVSAWLRQPDLGMVPLFMAGDKQFFKIVNQLKRQTGIRLNLWSGNPLENTDFKSGFCGVKPDFGKDRLDFLSLDRKIRLAGYYGIRFLANPSYINSSLLDTANAFSSYYLEPREDLFLLFNHLVWDENEVNETLINTYNFELAADTPSTWRIGDGTAPFYNYIYMTARGFTEFDTFRSNQIREGMMKRDEALEFVLKENYPRVESLRWYLSTIGLDFNATIKAINALDTLGLHS</sequence>
<dbReference type="PANTHER" id="PTHR10937:SF0">
    <property type="entry name" value="GLUTAMINE--FRUCTOSE-6-PHOSPHATE TRANSAMINASE (ISOMERIZING)"/>
    <property type="match status" value="1"/>
</dbReference>
<dbReference type="EMBL" id="QYUN01000002">
    <property type="protein sequence ID" value="RJG04665.1"/>
    <property type="molecule type" value="Genomic_DNA"/>
</dbReference>
<dbReference type="SUPFAM" id="SSF56235">
    <property type="entry name" value="N-terminal nucleophile aminohydrolases (Ntn hydrolases)"/>
    <property type="match status" value="1"/>
</dbReference>
<dbReference type="SUPFAM" id="SSF52402">
    <property type="entry name" value="Adenine nucleotide alpha hydrolases-like"/>
    <property type="match status" value="1"/>
</dbReference>
<reference evidence="9 10" key="1">
    <citation type="submission" date="2018-09" db="EMBL/GenBank/DDBJ databases">
        <authorList>
            <person name="Zhu H."/>
        </authorList>
    </citation>
    <scope>NUCLEOTIDE SEQUENCE [LARGE SCALE GENOMIC DNA]</scope>
    <source>
        <strain evidence="9 10">K2R10-39</strain>
    </source>
</reference>
<dbReference type="Gene3D" id="3.60.20.10">
    <property type="entry name" value="Glutamine Phosphoribosylpyrophosphate, subunit 1, domain 1"/>
    <property type="match status" value="1"/>
</dbReference>
<dbReference type="CDD" id="cd00352">
    <property type="entry name" value="Gn_AT_II"/>
    <property type="match status" value="1"/>
</dbReference>
<evidence type="ECO:0000313" key="10">
    <source>
        <dbReference type="Proteomes" id="UP000285190"/>
    </source>
</evidence>
<name>A0A418WX50_9BURK</name>
<dbReference type="InterPro" id="IPR007110">
    <property type="entry name" value="Ig-like_dom"/>
</dbReference>
<protein>
    <recommendedName>
        <fullName evidence="3">Glutamine--fructose-6-phosphate aminotransferase [isomerizing]</fullName>
        <ecNumber evidence="2">2.6.1.16</ecNumber>
    </recommendedName>
</protein>
<evidence type="ECO:0000259" key="7">
    <source>
        <dbReference type="PROSITE" id="PS50835"/>
    </source>
</evidence>
<feature type="domain" description="Ig-like" evidence="7">
    <location>
        <begin position="139"/>
        <end position="239"/>
    </location>
</feature>
<dbReference type="InterPro" id="IPR014729">
    <property type="entry name" value="Rossmann-like_a/b/a_fold"/>
</dbReference>
<evidence type="ECO:0000256" key="3">
    <source>
        <dbReference type="ARBA" id="ARBA00016090"/>
    </source>
</evidence>
<keyword evidence="10" id="KW-1185">Reference proteome</keyword>
<evidence type="ECO:0000313" key="9">
    <source>
        <dbReference type="EMBL" id="RJG04665.1"/>
    </source>
</evidence>
<evidence type="ECO:0000256" key="2">
    <source>
        <dbReference type="ARBA" id="ARBA00012916"/>
    </source>
</evidence>
<proteinExistence type="predicted"/>
<keyword evidence="5" id="KW-0808">Transferase</keyword>
<keyword evidence="6" id="KW-0315">Glutamine amidotransferase</keyword>
<organism evidence="9 10">
    <name type="scientific">Noviherbaspirillum cavernae</name>
    <dbReference type="NCBI Taxonomy" id="2320862"/>
    <lineage>
        <taxon>Bacteria</taxon>
        <taxon>Pseudomonadati</taxon>
        <taxon>Pseudomonadota</taxon>
        <taxon>Betaproteobacteria</taxon>
        <taxon>Burkholderiales</taxon>
        <taxon>Oxalobacteraceae</taxon>
        <taxon>Noviherbaspirillum</taxon>
    </lineage>
</organism>
<comment type="catalytic activity">
    <reaction evidence="1">
        <text>D-fructose 6-phosphate + L-glutamine = D-glucosamine 6-phosphate + L-glutamate</text>
        <dbReference type="Rhea" id="RHEA:13237"/>
        <dbReference type="ChEBI" id="CHEBI:29985"/>
        <dbReference type="ChEBI" id="CHEBI:58359"/>
        <dbReference type="ChEBI" id="CHEBI:58725"/>
        <dbReference type="ChEBI" id="CHEBI:61527"/>
        <dbReference type="EC" id="2.6.1.16"/>
    </reaction>
</comment>
<dbReference type="GO" id="GO:0006002">
    <property type="term" value="P:fructose 6-phosphate metabolic process"/>
    <property type="evidence" value="ECO:0007669"/>
    <property type="project" value="TreeGrafter"/>
</dbReference>
<keyword evidence="4" id="KW-0032">Aminotransferase</keyword>
<dbReference type="PROSITE" id="PS51278">
    <property type="entry name" value="GATASE_TYPE_2"/>
    <property type="match status" value="1"/>
</dbReference>
<dbReference type="EC" id="2.6.1.16" evidence="2"/>
<evidence type="ECO:0000256" key="5">
    <source>
        <dbReference type="ARBA" id="ARBA00022679"/>
    </source>
</evidence>
<dbReference type="OrthoDB" id="8557965at2"/>
<dbReference type="PROSITE" id="PS50835">
    <property type="entry name" value="IG_LIKE"/>
    <property type="match status" value="1"/>
</dbReference>
<comment type="caution">
    <text evidence="9">The sequence shown here is derived from an EMBL/GenBank/DDBJ whole genome shotgun (WGS) entry which is preliminary data.</text>
</comment>
<dbReference type="Pfam" id="PF13522">
    <property type="entry name" value="GATase_6"/>
    <property type="match status" value="1"/>
</dbReference>
<evidence type="ECO:0000259" key="8">
    <source>
        <dbReference type="PROSITE" id="PS51278"/>
    </source>
</evidence>
<dbReference type="GO" id="GO:0006487">
    <property type="term" value="P:protein N-linked glycosylation"/>
    <property type="evidence" value="ECO:0007669"/>
    <property type="project" value="TreeGrafter"/>
</dbReference>